<dbReference type="Proteomes" id="UP000014585">
    <property type="component" value="Unassembled WGS sequence"/>
</dbReference>
<name>S3IVK0_9ENTR</name>
<dbReference type="AlphaFoldDB" id="S3IVK0"/>
<sequence>MLLFSASFFTLAPDSGGFARKKRNEKQRRKPPVRRLFFCVSFSNQTNHPGSLPA</sequence>
<comment type="caution">
    <text evidence="1">The sequence shown here is derived from an EMBL/GenBank/DDBJ whole genome shotgun (WGS) entry which is preliminary data.</text>
</comment>
<evidence type="ECO:0008006" key="3">
    <source>
        <dbReference type="Google" id="ProtNLM"/>
    </source>
</evidence>
<organism evidence="1 2">
    <name type="scientific">Cedecea davisae DSM 4568</name>
    <dbReference type="NCBI Taxonomy" id="566551"/>
    <lineage>
        <taxon>Bacteria</taxon>
        <taxon>Pseudomonadati</taxon>
        <taxon>Pseudomonadota</taxon>
        <taxon>Gammaproteobacteria</taxon>
        <taxon>Enterobacterales</taxon>
        <taxon>Enterobacteriaceae</taxon>
        <taxon>Cedecea</taxon>
    </lineage>
</organism>
<reference evidence="1 2" key="1">
    <citation type="submission" date="2013-04" db="EMBL/GenBank/DDBJ databases">
        <authorList>
            <person name="Weinstock G."/>
            <person name="Sodergren E."/>
            <person name="Lobos E.A."/>
            <person name="Fulton L."/>
            <person name="Fulton R."/>
            <person name="Courtney L."/>
            <person name="Fronick C."/>
            <person name="O'Laughlin M."/>
            <person name="Godfrey J."/>
            <person name="Wilson R.M."/>
            <person name="Miner T."/>
            <person name="Farmer C."/>
            <person name="Delehaunty K."/>
            <person name="Cordes M."/>
            <person name="Minx P."/>
            <person name="Tomlinson C."/>
            <person name="Chen J."/>
            <person name="Wollam A."/>
            <person name="Pepin K.H."/>
            <person name="Palsikar V.B."/>
            <person name="Zhang X."/>
            <person name="Suruliraj S."/>
            <person name="Perna N.T."/>
            <person name="Plunkett G."/>
            <person name="Warren W."/>
            <person name="Mitreva M."/>
            <person name="Mardis E.R."/>
            <person name="Wilson R.K."/>
        </authorList>
    </citation>
    <scope>NUCLEOTIDE SEQUENCE [LARGE SCALE GENOMIC DNA]</scope>
    <source>
        <strain evidence="1 2">DSM 4568</strain>
    </source>
</reference>
<gene>
    <name evidence="1" type="ORF">HMPREF0201_01728</name>
</gene>
<dbReference type="STRING" id="566551.HMPREF0201_01728"/>
<evidence type="ECO:0000313" key="1">
    <source>
        <dbReference type="EMBL" id="EPF17748.1"/>
    </source>
</evidence>
<protein>
    <recommendedName>
        <fullName evidence="3">PheST operon leader peptide PheM</fullName>
    </recommendedName>
</protein>
<accession>S3IVK0</accession>
<evidence type="ECO:0000313" key="2">
    <source>
        <dbReference type="Proteomes" id="UP000014585"/>
    </source>
</evidence>
<dbReference type="EMBL" id="ATDT01000010">
    <property type="protein sequence ID" value="EPF17748.1"/>
    <property type="molecule type" value="Genomic_DNA"/>
</dbReference>
<proteinExistence type="predicted"/>
<dbReference type="HOGENOM" id="CLU_213105_0_0_6"/>